<dbReference type="EMBL" id="JAXLQG010000004">
    <property type="protein sequence ID" value="KAK5541253.1"/>
    <property type="molecule type" value="Genomic_DNA"/>
</dbReference>
<proteinExistence type="predicted"/>
<reference evidence="3 4" key="1">
    <citation type="submission" date="2023-06" db="EMBL/GenBank/DDBJ databases">
        <title>Black Yeasts Isolated from many extreme environments.</title>
        <authorList>
            <person name="Coleine C."/>
            <person name="Stajich J.E."/>
            <person name="Selbmann L."/>
        </authorList>
    </citation>
    <scope>NUCLEOTIDE SEQUENCE [LARGE SCALE GENOMIC DNA]</scope>
    <source>
        <strain evidence="3 4">CCFEE 5887</strain>
    </source>
</reference>
<dbReference type="InterPro" id="IPR028020">
    <property type="entry name" value="ASX_DEUBAD_dom"/>
</dbReference>
<name>A0AAV9QGN9_9PEZI</name>
<sequence length="180" mass="19857">MPPTKSSKSSKRTAAAASTKSGPWSTCRILNSTSPAATKDLHALLVQCISGWHSNYTEAEKRAIIDKLPPRFRTYDVDETTGSLLCPISADFALEDPYLKAAVPRFKQHVNEGYYEQGWQNKARKAMQERREGKFDTYLQEQMEAAFGDGEDVGDNGPVVEEGGLSSDGEWPVGKGKGRR</sequence>
<accession>A0AAV9QGN9</accession>
<evidence type="ECO:0000259" key="2">
    <source>
        <dbReference type="Pfam" id="PF13919"/>
    </source>
</evidence>
<evidence type="ECO:0000256" key="1">
    <source>
        <dbReference type="SAM" id="MobiDB-lite"/>
    </source>
</evidence>
<keyword evidence="4" id="KW-1185">Reference proteome</keyword>
<evidence type="ECO:0000313" key="4">
    <source>
        <dbReference type="Proteomes" id="UP001345827"/>
    </source>
</evidence>
<dbReference type="AlphaFoldDB" id="A0AAV9QGN9"/>
<organism evidence="3 4">
    <name type="scientific">Vermiconidia calcicola</name>
    <dbReference type="NCBI Taxonomy" id="1690605"/>
    <lineage>
        <taxon>Eukaryota</taxon>
        <taxon>Fungi</taxon>
        <taxon>Dikarya</taxon>
        <taxon>Ascomycota</taxon>
        <taxon>Pezizomycotina</taxon>
        <taxon>Dothideomycetes</taxon>
        <taxon>Dothideomycetidae</taxon>
        <taxon>Mycosphaerellales</taxon>
        <taxon>Extremaceae</taxon>
        <taxon>Vermiconidia</taxon>
    </lineage>
</organism>
<feature type="region of interest" description="Disordered" evidence="1">
    <location>
        <begin position="146"/>
        <end position="180"/>
    </location>
</feature>
<comment type="caution">
    <text evidence="3">The sequence shown here is derived from an EMBL/GenBank/DDBJ whole genome shotgun (WGS) entry which is preliminary data.</text>
</comment>
<feature type="compositionally biased region" description="Low complexity" evidence="1">
    <location>
        <begin position="1"/>
        <end position="21"/>
    </location>
</feature>
<feature type="region of interest" description="Disordered" evidence="1">
    <location>
        <begin position="1"/>
        <end position="24"/>
    </location>
</feature>
<feature type="domain" description="ASX DEUBAD" evidence="2">
    <location>
        <begin position="16"/>
        <end position="148"/>
    </location>
</feature>
<dbReference type="Pfam" id="PF13919">
    <property type="entry name" value="ASXH"/>
    <property type="match status" value="1"/>
</dbReference>
<dbReference type="Proteomes" id="UP001345827">
    <property type="component" value="Unassembled WGS sequence"/>
</dbReference>
<protein>
    <recommendedName>
        <fullName evidence="2">ASX DEUBAD domain-containing protein</fullName>
    </recommendedName>
</protein>
<evidence type="ECO:0000313" key="3">
    <source>
        <dbReference type="EMBL" id="KAK5541253.1"/>
    </source>
</evidence>
<gene>
    <name evidence="3" type="ORF">LTR25_003030</name>
</gene>